<proteinExistence type="inferred from homology"/>
<name>A0A2S6G9X4_9GAMM</name>
<dbReference type="EMBL" id="PTIU01000002">
    <property type="protein sequence ID" value="PPK56069.1"/>
    <property type="molecule type" value="Genomic_DNA"/>
</dbReference>
<sequence length="256" mass="28922">MTYLSKSVVLYALLGLFSVAAWGQTGDAGDEGAQTVVVGVDHSPPYRILDAGRQSGLYLDIFNEVADRLGWQVEYERVPFRRILLLMQEGKVDVMLGPVRTENRAAYMAYATPAFPPERRLFFYTEPENRVTRYRDLYGKSIGVLEGARYFERFDKDDQLKKSTAPRYQNLMLMLEKGRVDVVVAPELAGLSAARNVQVQVEISPFSVPGERSWIAISRKSPILEYADEIAEVVEAIRQEGLMDRLVTKYSNLAVK</sequence>
<dbReference type="Pfam" id="PF00497">
    <property type="entry name" value="SBP_bac_3"/>
    <property type="match status" value="1"/>
</dbReference>
<feature type="chain" id="PRO_5015559066" evidence="3">
    <location>
        <begin position="24"/>
        <end position="256"/>
    </location>
</feature>
<dbReference type="PANTHER" id="PTHR35936:SF25">
    <property type="entry name" value="ABC TRANSPORTER SUBSTRATE-BINDING PROTEIN"/>
    <property type="match status" value="1"/>
</dbReference>
<comment type="similarity">
    <text evidence="1">Belongs to the bacterial solute-binding protein 3 family.</text>
</comment>
<evidence type="ECO:0000313" key="7">
    <source>
        <dbReference type="Proteomes" id="UP000239446"/>
    </source>
</evidence>
<accession>A0A2S6G9X4</accession>
<organism evidence="6 7">
    <name type="scientific">Marinobacter persicus</name>
    <dbReference type="NCBI Taxonomy" id="930118"/>
    <lineage>
        <taxon>Bacteria</taxon>
        <taxon>Pseudomonadati</taxon>
        <taxon>Pseudomonadota</taxon>
        <taxon>Gammaproteobacteria</taxon>
        <taxon>Pseudomonadales</taxon>
        <taxon>Marinobacteraceae</taxon>
        <taxon>Marinobacter</taxon>
    </lineage>
</organism>
<dbReference type="InterPro" id="IPR001638">
    <property type="entry name" value="Solute-binding_3/MltF_N"/>
</dbReference>
<evidence type="ECO:0000256" key="3">
    <source>
        <dbReference type="SAM" id="SignalP"/>
    </source>
</evidence>
<dbReference type="SMART" id="SM00062">
    <property type="entry name" value="PBPb"/>
    <property type="match status" value="1"/>
</dbReference>
<evidence type="ECO:0000256" key="2">
    <source>
        <dbReference type="ARBA" id="ARBA00022729"/>
    </source>
</evidence>
<comment type="caution">
    <text evidence="6">The sequence shown here is derived from an EMBL/GenBank/DDBJ whole genome shotgun (WGS) entry which is preliminary data.</text>
</comment>
<reference evidence="6 7" key="2">
    <citation type="submission" date="2018-02" db="EMBL/GenBank/DDBJ databases">
        <title>Subsurface microbial communities from deep shales in Ohio and West Virginia, USA.</title>
        <authorList>
            <person name="Wrighton K."/>
        </authorList>
    </citation>
    <scope>NUCLEOTIDE SEQUENCE [LARGE SCALE GENOMIC DNA]</scope>
    <source>
        <strain evidence="6 7">UTICA-S1B9</strain>
    </source>
</reference>
<dbReference type="AlphaFoldDB" id="A0A2S6G9X4"/>
<feature type="signal peptide" evidence="3">
    <location>
        <begin position="1"/>
        <end position="23"/>
    </location>
</feature>
<dbReference type="Gene3D" id="3.40.190.10">
    <property type="entry name" value="Periplasmic binding protein-like II"/>
    <property type="match status" value="2"/>
</dbReference>
<dbReference type="PANTHER" id="PTHR35936">
    <property type="entry name" value="MEMBRANE-BOUND LYTIC MUREIN TRANSGLYCOSYLASE F"/>
    <property type="match status" value="1"/>
</dbReference>
<dbReference type="Proteomes" id="UP000239446">
    <property type="component" value="Unassembled WGS sequence"/>
</dbReference>
<evidence type="ECO:0000313" key="8">
    <source>
        <dbReference type="Proteomes" id="UP000239648"/>
    </source>
</evidence>
<dbReference type="SUPFAM" id="SSF53850">
    <property type="entry name" value="Periplasmic binding protein-like II"/>
    <property type="match status" value="1"/>
</dbReference>
<protein>
    <submittedName>
        <fullName evidence="6">Amino acid ABC transporter substrate-binding protein (PAAT family)</fullName>
    </submittedName>
</protein>
<keyword evidence="8" id="KW-1185">Reference proteome</keyword>
<feature type="domain" description="Solute-binding protein family 3/N-terminal" evidence="4">
    <location>
        <begin position="35"/>
        <end position="254"/>
    </location>
</feature>
<gene>
    <name evidence="6" type="ORF">B0H24_100232</name>
    <name evidence="5" type="ORF">BY455_10232</name>
</gene>
<keyword evidence="2 3" id="KW-0732">Signal</keyword>
<evidence type="ECO:0000256" key="1">
    <source>
        <dbReference type="ARBA" id="ARBA00010333"/>
    </source>
</evidence>
<evidence type="ECO:0000259" key="4">
    <source>
        <dbReference type="SMART" id="SM00062"/>
    </source>
</evidence>
<dbReference type="EMBL" id="PTIT01000002">
    <property type="protein sequence ID" value="PPK53232.1"/>
    <property type="molecule type" value="Genomic_DNA"/>
</dbReference>
<evidence type="ECO:0000313" key="6">
    <source>
        <dbReference type="EMBL" id="PPK56069.1"/>
    </source>
</evidence>
<reference evidence="5 8" key="1">
    <citation type="submission" date="2018-02" db="EMBL/GenBank/DDBJ databases">
        <title>Deep subsurface shale carbon reservoir microbial communities from Ohio and West Virginia, USA.</title>
        <authorList>
            <person name="Wrighton K."/>
        </authorList>
    </citation>
    <scope>NUCLEOTIDE SEQUENCE [LARGE SCALE GENOMIC DNA]</scope>
    <source>
        <strain evidence="5 8">UTICA-S1B6</strain>
    </source>
</reference>
<dbReference type="Proteomes" id="UP000239648">
    <property type="component" value="Unassembled WGS sequence"/>
</dbReference>
<evidence type="ECO:0000313" key="5">
    <source>
        <dbReference type="EMBL" id="PPK53232.1"/>
    </source>
</evidence>
<dbReference type="RefSeq" id="WP_258075512.1">
    <property type="nucleotide sequence ID" value="NZ_PTIT01000002.1"/>
</dbReference>